<evidence type="ECO:0000313" key="14">
    <source>
        <dbReference type="EMBL" id="OGZ35831.1"/>
    </source>
</evidence>
<keyword evidence="6 11" id="KW-0812">Transmembrane</keyword>
<gene>
    <name evidence="14" type="ORF">A2815_00340</name>
</gene>
<feature type="domain" description="ABC3 transporter permease C-terminal" evidence="12">
    <location>
        <begin position="181"/>
        <end position="302"/>
    </location>
</feature>
<feature type="domain" description="FtsX extracellular" evidence="13">
    <location>
        <begin position="59"/>
        <end position="146"/>
    </location>
</feature>
<dbReference type="PIRSF" id="PIRSF003097">
    <property type="entry name" value="FtsX"/>
    <property type="match status" value="1"/>
</dbReference>
<keyword evidence="9 10" id="KW-0131">Cell cycle</keyword>
<feature type="transmembrane region" description="Helical" evidence="11">
    <location>
        <begin position="273"/>
        <end position="296"/>
    </location>
</feature>
<organism evidence="14 15">
    <name type="scientific">Candidatus Portnoybacteria bacterium RIFCSPHIGHO2_01_FULL_40_12b</name>
    <dbReference type="NCBI Taxonomy" id="1801994"/>
    <lineage>
        <taxon>Bacteria</taxon>
        <taxon>Candidatus Portnoyibacteriota</taxon>
    </lineage>
</organism>
<dbReference type="EMBL" id="MHMY01000006">
    <property type="protein sequence ID" value="OGZ35831.1"/>
    <property type="molecule type" value="Genomic_DNA"/>
</dbReference>
<comment type="subcellular location">
    <subcellularLocation>
        <location evidence="1">Cell membrane</location>
        <topology evidence="1">Multi-pass membrane protein</topology>
    </subcellularLocation>
</comment>
<dbReference type="PANTHER" id="PTHR47755">
    <property type="entry name" value="CELL DIVISION PROTEIN FTSX"/>
    <property type="match status" value="1"/>
</dbReference>
<reference evidence="14 15" key="1">
    <citation type="journal article" date="2016" name="Nat. Commun.">
        <title>Thousands of microbial genomes shed light on interconnected biogeochemical processes in an aquifer system.</title>
        <authorList>
            <person name="Anantharaman K."/>
            <person name="Brown C.T."/>
            <person name="Hug L.A."/>
            <person name="Sharon I."/>
            <person name="Castelle C.J."/>
            <person name="Probst A.J."/>
            <person name="Thomas B.C."/>
            <person name="Singh A."/>
            <person name="Wilkins M.J."/>
            <person name="Karaoz U."/>
            <person name="Brodie E.L."/>
            <person name="Williams K.H."/>
            <person name="Hubbard S.S."/>
            <person name="Banfield J.F."/>
        </authorList>
    </citation>
    <scope>NUCLEOTIDE SEQUENCE [LARGE SCALE GENOMIC DNA]</scope>
</reference>
<comment type="caution">
    <text evidence="14">The sequence shown here is derived from an EMBL/GenBank/DDBJ whole genome shotgun (WGS) entry which is preliminary data.</text>
</comment>
<dbReference type="Pfam" id="PF18075">
    <property type="entry name" value="FtsX_ECD"/>
    <property type="match status" value="1"/>
</dbReference>
<evidence type="ECO:0000256" key="2">
    <source>
        <dbReference type="ARBA" id="ARBA00007379"/>
    </source>
</evidence>
<evidence type="ECO:0000256" key="6">
    <source>
        <dbReference type="ARBA" id="ARBA00022692"/>
    </source>
</evidence>
<name>A0A1G2FE41_9BACT</name>
<dbReference type="InterPro" id="IPR004513">
    <property type="entry name" value="FtsX"/>
</dbReference>
<dbReference type="Pfam" id="PF02687">
    <property type="entry name" value="FtsX"/>
    <property type="match status" value="1"/>
</dbReference>
<evidence type="ECO:0000256" key="9">
    <source>
        <dbReference type="ARBA" id="ARBA00023306"/>
    </source>
</evidence>
<evidence type="ECO:0000256" key="4">
    <source>
        <dbReference type="ARBA" id="ARBA00022475"/>
    </source>
</evidence>
<evidence type="ECO:0000256" key="3">
    <source>
        <dbReference type="ARBA" id="ARBA00021907"/>
    </source>
</evidence>
<dbReference type="InterPro" id="IPR040690">
    <property type="entry name" value="FtsX_ECD"/>
</dbReference>
<dbReference type="GO" id="GO:0051301">
    <property type="term" value="P:cell division"/>
    <property type="evidence" value="ECO:0007669"/>
    <property type="project" value="UniProtKB-KW"/>
</dbReference>
<feature type="transmembrane region" description="Helical" evidence="11">
    <location>
        <begin position="21"/>
        <end position="46"/>
    </location>
</feature>
<evidence type="ECO:0000256" key="8">
    <source>
        <dbReference type="ARBA" id="ARBA00023136"/>
    </source>
</evidence>
<dbReference type="InterPro" id="IPR003838">
    <property type="entry name" value="ABC3_permease_C"/>
</dbReference>
<keyword evidence="7 11" id="KW-1133">Transmembrane helix</keyword>
<evidence type="ECO:0000259" key="12">
    <source>
        <dbReference type="Pfam" id="PF02687"/>
    </source>
</evidence>
<dbReference type="GO" id="GO:0005886">
    <property type="term" value="C:plasma membrane"/>
    <property type="evidence" value="ECO:0007669"/>
    <property type="project" value="UniProtKB-SubCell"/>
</dbReference>
<keyword evidence="4 10" id="KW-1003">Cell membrane</keyword>
<evidence type="ECO:0000256" key="7">
    <source>
        <dbReference type="ARBA" id="ARBA00022989"/>
    </source>
</evidence>
<evidence type="ECO:0000256" key="1">
    <source>
        <dbReference type="ARBA" id="ARBA00004651"/>
    </source>
</evidence>
<evidence type="ECO:0000259" key="13">
    <source>
        <dbReference type="Pfam" id="PF18075"/>
    </source>
</evidence>
<accession>A0A1G2FE41</accession>
<evidence type="ECO:0000256" key="5">
    <source>
        <dbReference type="ARBA" id="ARBA00022618"/>
    </source>
</evidence>
<feature type="transmembrane region" description="Helical" evidence="11">
    <location>
        <begin position="180"/>
        <end position="202"/>
    </location>
</feature>
<dbReference type="Proteomes" id="UP000176974">
    <property type="component" value="Unassembled WGS sequence"/>
</dbReference>
<keyword evidence="8 10" id="KW-0472">Membrane</keyword>
<feature type="transmembrane region" description="Helical" evidence="11">
    <location>
        <begin position="231"/>
        <end position="253"/>
    </location>
</feature>
<dbReference type="Gene3D" id="3.30.70.3040">
    <property type="match status" value="1"/>
</dbReference>
<comment type="similarity">
    <text evidence="2 10">Belongs to the ABC-4 integral membrane protein family. FtsX subfamily.</text>
</comment>
<dbReference type="PANTHER" id="PTHR47755:SF1">
    <property type="entry name" value="CELL DIVISION PROTEIN FTSX"/>
    <property type="match status" value="1"/>
</dbReference>
<dbReference type="AlphaFoldDB" id="A0A1G2FE41"/>
<keyword evidence="5 10" id="KW-0132">Cell division</keyword>
<evidence type="ECO:0000256" key="10">
    <source>
        <dbReference type="PIRNR" id="PIRNR003097"/>
    </source>
</evidence>
<sequence length="303" mass="34334">MLTKLSRIIRSGWINFWRNRWLSGAAISVMSLTIFVTTSLLLVNVLTSALVETLRDKIDVSVYFKLNVSEEEVLEARESLIALNEVQSVEYVSREEALKNFKEKHKENSLLMQSLDELNDNPLEASLNIKAQTASQYEQIVNFLTSSKHQKDIDKINYRQNQTIINRLSSITGAIQRSGVVVSIALALVAILVTFHTIRLAIYSSREEVNVMKLVGASNWFIRGPFVVEGALYGVSAVIIILIIFYPLVWFISPKITTYLPGSDLFYFFKVNFWQIFLIQIAVGVSLGVVSSFVAIRRYLKKA</sequence>
<proteinExistence type="inferred from homology"/>
<protein>
    <recommendedName>
        <fullName evidence="3 10">Cell division protein FtsX</fullName>
    </recommendedName>
</protein>
<evidence type="ECO:0000256" key="11">
    <source>
        <dbReference type="SAM" id="Phobius"/>
    </source>
</evidence>
<evidence type="ECO:0000313" key="15">
    <source>
        <dbReference type="Proteomes" id="UP000176974"/>
    </source>
</evidence>